<evidence type="ECO:0000313" key="3">
    <source>
        <dbReference type="Proteomes" id="UP000375525"/>
    </source>
</evidence>
<reference evidence="2 3" key="1">
    <citation type="submission" date="2019-09" db="EMBL/GenBank/DDBJ databases">
        <authorList>
            <person name="Chandra G."/>
            <person name="Truman W A."/>
        </authorList>
    </citation>
    <scope>NUCLEOTIDE SEQUENCE [LARGE SCALE GENOMIC DNA]</scope>
    <source>
        <strain evidence="2">PS880</strain>
    </source>
</reference>
<feature type="region of interest" description="Disordered" evidence="1">
    <location>
        <begin position="252"/>
        <end position="288"/>
    </location>
</feature>
<accession>A0A5E7H598</accession>
<gene>
    <name evidence="2" type="ORF">PS880_00706</name>
</gene>
<dbReference type="Proteomes" id="UP000375525">
    <property type="component" value="Unassembled WGS sequence"/>
</dbReference>
<organism evidence="2 3">
    <name type="scientific">Pseudomonas fluorescens</name>
    <dbReference type="NCBI Taxonomy" id="294"/>
    <lineage>
        <taxon>Bacteria</taxon>
        <taxon>Pseudomonadati</taxon>
        <taxon>Pseudomonadota</taxon>
        <taxon>Gammaproteobacteria</taxon>
        <taxon>Pseudomonadales</taxon>
        <taxon>Pseudomonadaceae</taxon>
        <taxon>Pseudomonas</taxon>
    </lineage>
</organism>
<name>A0A5E7H598_PSEFL</name>
<evidence type="ECO:0000313" key="2">
    <source>
        <dbReference type="EMBL" id="VVO59135.1"/>
    </source>
</evidence>
<dbReference type="RefSeq" id="WP_150778647.1">
    <property type="nucleotide sequence ID" value="NZ_CABVIH010000003.1"/>
</dbReference>
<feature type="compositionally biased region" description="Polar residues" evidence="1">
    <location>
        <begin position="256"/>
        <end position="269"/>
    </location>
</feature>
<evidence type="ECO:0000256" key="1">
    <source>
        <dbReference type="SAM" id="MobiDB-lite"/>
    </source>
</evidence>
<dbReference type="AlphaFoldDB" id="A0A5E7H598"/>
<feature type="region of interest" description="Disordered" evidence="1">
    <location>
        <begin position="1"/>
        <end position="52"/>
    </location>
</feature>
<dbReference type="EMBL" id="CABVIH010000003">
    <property type="protein sequence ID" value="VVO59135.1"/>
    <property type="molecule type" value="Genomic_DNA"/>
</dbReference>
<protein>
    <submittedName>
        <fullName evidence="2">Uncharacterized protein</fullName>
    </submittedName>
</protein>
<sequence>MAKPPKKVPTPPPPDTSLTQPKTSSGEDAIKGDHHTHPRLNLSDGEPDSNLHVFTTAPNAIPHQQPLVVTDMPVSAPFTPPGDLVSWPRDQIDQLIQIGDSGLFMSNEQKLYADIENAGIGRVELNANGDYQVHFPFAPDHPGPILKKIPGKAQWRFAEHWPAPQAEGSNTSTPDLDARVALINPTAVKKIPEANDFGIRWHNLRSYVDLINEGTVQVGKDENGDYQATTPQEWTPSGPVLERIGVTRFWKRKSASSRSQEQQQTPEHSLSSEDVGPGPAKRIRTEESSAVSSDINPYLWAAWGKIVKPEAVESVQIAQLHYQVVPQGRFLYPLVTYLQHPEFPPSRFEAFEKMLNESPWLQPVPAIRDSTSSPWSVQGNTRQFDRPITQAVMDSFKDFSVHTSRAIAKRLFERSGHSEVIIQDGLSATAVTLRHWKGQSVLSVPELENPLNLLPVAPRTGPSGQTISTLPPAPGDPLLRLDFNLQRYQVEWTRFLSLQSDYNLKYLLNSVLTNNGYDVFPFTNEQRDSVLVFKRANHDKVYFLKLGFAKGNHIELKTKPPELSDPRLISKVGDNAYQALMTANAQQKIVWLVGGAQSTASGWQSVFIMRER</sequence>
<proteinExistence type="predicted"/>
<dbReference type="OrthoDB" id="7032300at2"/>